<dbReference type="InterPro" id="IPR002545">
    <property type="entry name" value="CheW-lke_dom"/>
</dbReference>
<evidence type="ECO:0000256" key="1">
    <source>
        <dbReference type="ARBA" id="ARBA00004496"/>
    </source>
</evidence>
<evidence type="ECO:0000313" key="6">
    <source>
        <dbReference type="EMBL" id="URA10364.1"/>
    </source>
</evidence>
<dbReference type="SUPFAM" id="SSF50341">
    <property type="entry name" value="CheW-like"/>
    <property type="match status" value="1"/>
</dbReference>
<dbReference type="GO" id="GO:0007165">
    <property type="term" value="P:signal transduction"/>
    <property type="evidence" value="ECO:0007669"/>
    <property type="project" value="InterPro"/>
</dbReference>
<evidence type="ECO:0000259" key="5">
    <source>
        <dbReference type="PROSITE" id="PS50851"/>
    </source>
</evidence>
<dbReference type="PANTHER" id="PTHR22617:SF23">
    <property type="entry name" value="CHEMOTAXIS PROTEIN CHEW"/>
    <property type="match status" value="1"/>
</dbReference>
<dbReference type="GO" id="GO:0005829">
    <property type="term" value="C:cytosol"/>
    <property type="evidence" value="ECO:0007669"/>
    <property type="project" value="TreeGrafter"/>
</dbReference>
<dbReference type="PANTHER" id="PTHR22617">
    <property type="entry name" value="CHEMOTAXIS SENSOR HISTIDINE KINASE-RELATED"/>
    <property type="match status" value="1"/>
</dbReference>
<dbReference type="GO" id="GO:0006935">
    <property type="term" value="P:chemotaxis"/>
    <property type="evidence" value="ECO:0007669"/>
    <property type="project" value="UniProtKB-KW"/>
</dbReference>
<dbReference type="CDD" id="cd00732">
    <property type="entry name" value="CheW"/>
    <property type="match status" value="1"/>
</dbReference>
<dbReference type="EMBL" id="CP073355">
    <property type="protein sequence ID" value="URA10364.1"/>
    <property type="molecule type" value="Genomic_DNA"/>
</dbReference>
<dbReference type="Proteomes" id="UP001056539">
    <property type="component" value="Chromosome"/>
</dbReference>
<name>A0AAX3BDG3_9SPIR</name>
<feature type="domain" description="CheW-like" evidence="5">
    <location>
        <begin position="20"/>
        <end position="161"/>
    </location>
</feature>
<dbReference type="InterPro" id="IPR039315">
    <property type="entry name" value="CheW"/>
</dbReference>
<dbReference type="KEGG" id="taqu:KDW03_00740"/>
<dbReference type="InterPro" id="IPR036061">
    <property type="entry name" value="CheW-like_dom_sf"/>
</dbReference>
<reference evidence="6" key="1">
    <citation type="submission" date="2021-04" db="EMBL/GenBank/DDBJ databases">
        <authorList>
            <person name="Postec A."/>
        </authorList>
    </citation>
    <scope>NUCLEOTIDE SEQUENCE</scope>
    <source>
        <strain evidence="6">F1F22</strain>
    </source>
</reference>
<dbReference type="Pfam" id="PF01584">
    <property type="entry name" value="CheW"/>
    <property type="match status" value="1"/>
</dbReference>
<evidence type="ECO:0000256" key="4">
    <source>
        <dbReference type="ARBA" id="ARBA00022500"/>
    </source>
</evidence>
<evidence type="ECO:0000313" key="7">
    <source>
        <dbReference type="Proteomes" id="UP001056539"/>
    </source>
</evidence>
<evidence type="ECO:0000256" key="2">
    <source>
        <dbReference type="ARBA" id="ARBA00021483"/>
    </source>
</evidence>
<dbReference type="RefSeq" id="WP_271435494.1">
    <property type="nucleotide sequence ID" value="NZ_CP073355.1"/>
</dbReference>
<organism evidence="6 7">
    <name type="scientific">Thermospira aquatica</name>
    <dbReference type="NCBI Taxonomy" id="2828656"/>
    <lineage>
        <taxon>Bacteria</taxon>
        <taxon>Pseudomonadati</taxon>
        <taxon>Spirochaetota</taxon>
        <taxon>Spirochaetia</taxon>
        <taxon>Brevinematales</taxon>
        <taxon>Thermospiraceae</taxon>
        <taxon>Thermospira</taxon>
    </lineage>
</organism>
<keyword evidence="7" id="KW-1185">Reference proteome</keyword>
<accession>A0AAX3BDG3</accession>
<keyword evidence="3" id="KW-0963">Cytoplasm</keyword>
<proteinExistence type="predicted"/>
<comment type="subcellular location">
    <subcellularLocation>
        <location evidence="1">Cytoplasm</location>
    </subcellularLocation>
</comment>
<sequence>MSGIYEEELVDMGEEEDTISNKYLTFTLGDNSYGIPIAHIRDIIEMQKIATIPDMPPYVRGVINLRGKIIPVVDMRLRLHMPFREYDDRTCIIVIELKNTLIGLIVDVVEEVLEILPNNIEVTPHFRGIEAQERYIKGIGKVGDKLKILLDVEKVVYEDDLKTLQEAGEA</sequence>
<gene>
    <name evidence="6" type="ORF">KDW03_00740</name>
</gene>
<dbReference type="AlphaFoldDB" id="A0AAX3BDG3"/>
<dbReference type="FunFam" id="2.40.50.180:FF:000002">
    <property type="entry name" value="Chemotaxis protein CheW"/>
    <property type="match status" value="1"/>
</dbReference>
<evidence type="ECO:0000256" key="3">
    <source>
        <dbReference type="ARBA" id="ARBA00022490"/>
    </source>
</evidence>
<dbReference type="Gene3D" id="2.40.50.180">
    <property type="entry name" value="CheA-289, Domain 4"/>
    <property type="match status" value="1"/>
</dbReference>
<dbReference type="PROSITE" id="PS50851">
    <property type="entry name" value="CHEW"/>
    <property type="match status" value="1"/>
</dbReference>
<reference evidence="6" key="2">
    <citation type="submission" date="2022-06" db="EMBL/GenBank/DDBJ databases">
        <title>Thermospira aquatica gen. nov., sp. nov.</title>
        <authorList>
            <person name="Ben Ali Gam Z."/>
            <person name="Labat M."/>
        </authorList>
    </citation>
    <scope>NUCLEOTIDE SEQUENCE</scope>
    <source>
        <strain evidence="6">F1F22</strain>
    </source>
</reference>
<dbReference type="Gene3D" id="2.30.30.40">
    <property type="entry name" value="SH3 Domains"/>
    <property type="match status" value="1"/>
</dbReference>
<keyword evidence="4" id="KW-0145">Chemotaxis</keyword>
<protein>
    <recommendedName>
        <fullName evidence="2">Chemotaxis protein CheW</fullName>
    </recommendedName>
</protein>
<dbReference type="SMART" id="SM00260">
    <property type="entry name" value="CheW"/>
    <property type="match status" value="1"/>
</dbReference>